<evidence type="ECO:0000259" key="5">
    <source>
        <dbReference type="Pfam" id="PF17678"/>
    </source>
</evidence>
<evidence type="ECO:0000256" key="1">
    <source>
        <dbReference type="ARBA" id="ARBA00001913"/>
    </source>
</evidence>
<feature type="domain" description="Glycosyl hydrolase family 92" evidence="4">
    <location>
        <begin position="280"/>
        <end position="738"/>
    </location>
</feature>
<gene>
    <name evidence="6" type="ORF">GCM10011506_02460</name>
</gene>
<dbReference type="InterPro" id="IPR050883">
    <property type="entry name" value="PNGase"/>
</dbReference>
<evidence type="ECO:0000313" key="6">
    <source>
        <dbReference type="EMBL" id="GGC20812.1"/>
    </source>
</evidence>
<keyword evidence="3" id="KW-0106">Calcium</keyword>
<protein>
    <recommendedName>
        <fullName evidence="8">Glycoside hydrolase family 92 protein</fullName>
    </recommendedName>
</protein>
<evidence type="ECO:0000259" key="4">
    <source>
        <dbReference type="Pfam" id="PF07971"/>
    </source>
</evidence>
<dbReference type="SUPFAM" id="SSF48208">
    <property type="entry name" value="Six-hairpin glycosidases"/>
    <property type="match status" value="1"/>
</dbReference>
<dbReference type="Gene3D" id="3.30.2080.10">
    <property type="entry name" value="GH92 mannosidase domain"/>
    <property type="match status" value="1"/>
</dbReference>
<evidence type="ECO:0000256" key="3">
    <source>
        <dbReference type="ARBA" id="ARBA00022837"/>
    </source>
</evidence>
<proteinExistence type="predicted"/>
<dbReference type="InterPro" id="IPR012939">
    <property type="entry name" value="Glyco_hydro_92"/>
</dbReference>
<evidence type="ECO:0000256" key="2">
    <source>
        <dbReference type="ARBA" id="ARBA00011245"/>
    </source>
</evidence>
<dbReference type="Gene3D" id="2.70.98.10">
    <property type="match status" value="1"/>
</dbReference>
<dbReference type="EMBL" id="BMEC01000001">
    <property type="protein sequence ID" value="GGC20812.1"/>
    <property type="molecule type" value="Genomic_DNA"/>
</dbReference>
<dbReference type="InterPro" id="IPR005887">
    <property type="entry name" value="GH92_a_mannosidase_put"/>
</dbReference>
<dbReference type="PANTHER" id="PTHR12143:SF19">
    <property type="entry name" value="PEPTIDE-N(4)-(N-ACETYL-BETA-GLUCOSAMINYL)ASPARAGINE AMIDASE"/>
    <property type="match status" value="1"/>
</dbReference>
<reference evidence="7" key="1">
    <citation type="journal article" date="2019" name="Int. J. Syst. Evol. Microbiol.">
        <title>The Global Catalogue of Microorganisms (GCM) 10K type strain sequencing project: providing services to taxonomists for standard genome sequencing and annotation.</title>
        <authorList>
            <consortium name="The Broad Institute Genomics Platform"/>
            <consortium name="The Broad Institute Genome Sequencing Center for Infectious Disease"/>
            <person name="Wu L."/>
            <person name="Ma J."/>
        </authorList>
    </citation>
    <scope>NUCLEOTIDE SEQUENCE [LARGE SCALE GENOMIC DNA]</scope>
    <source>
        <strain evidence="7">CGMCC 1.10832</strain>
    </source>
</reference>
<feature type="domain" description="Glycosyl hydrolase family 92 N-terminal" evidence="5">
    <location>
        <begin position="52"/>
        <end position="274"/>
    </location>
</feature>
<dbReference type="Gene3D" id="1.20.1050.60">
    <property type="entry name" value="alpha-1,2-mannosidase"/>
    <property type="match status" value="1"/>
</dbReference>
<comment type="cofactor">
    <cofactor evidence="1">
        <name>Ca(2+)</name>
        <dbReference type="ChEBI" id="CHEBI:29108"/>
    </cofactor>
</comment>
<dbReference type="InterPro" id="IPR041371">
    <property type="entry name" value="GH92_N"/>
</dbReference>
<dbReference type="PANTHER" id="PTHR12143">
    <property type="entry name" value="PEPTIDE N-GLYCANASE PNGASE -RELATED"/>
    <property type="match status" value="1"/>
</dbReference>
<evidence type="ECO:0000313" key="7">
    <source>
        <dbReference type="Proteomes" id="UP000636010"/>
    </source>
</evidence>
<keyword evidence="7" id="KW-1185">Reference proteome</keyword>
<accession>A0ABQ1LAE9</accession>
<comment type="subunit">
    <text evidence="2">Monomer.</text>
</comment>
<evidence type="ECO:0008006" key="8">
    <source>
        <dbReference type="Google" id="ProtNLM"/>
    </source>
</evidence>
<dbReference type="NCBIfam" id="TIGR01180">
    <property type="entry name" value="aman2_put"/>
    <property type="match status" value="1"/>
</dbReference>
<comment type="caution">
    <text evidence="6">The sequence shown here is derived from an EMBL/GenBank/DDBJ whole genome shotgun (WGS) entry which is preliminary data.</text>
</comment>
<dbReference type="Proteomes" id="UP000636010">
    <property type="component" value="Unassembled WGS sequence"/>
</dbReference>
<dbReference type="Gene3D" id="1.20.1610.10">
    <property type="entry name" value="alpha-1,2-mannosidases domains"/>
    <property type="match status" value="1"/>
</dbReference>
<dbReference type="Pfam" id="PF07971">
    <property type="entry name" value="Glyco_hydro_92"/>
    <property type="match status" value="1"/>
</dbReference>
<dbReference type="InterPro" id="IPR014718">
    <property type="entry name" value="GH-type_carb-bd"/>
</dbReference>
<name>A0ABQ1LAE9_9BACT</name>
<dbReference type="Pfam" id="PF17678">
    <property type="entry name" value="Glyco_hydro_92N"/>
    <property type="match status" value="1"/>
</dbReference>
<sequence>MDLIQSEIHNEMHILKTIPLFFVLAILFCCSGVKSDEVENKEKAGPTRLIQYVNPFIGTAPLTDPKFIGYTPPAGWRVWAGLTYPGVSLPNAMVQLSPITKYGTGAGYQYEDSVILGFTHTNKGHWNYCNIPVLPVSGNFSKGELGSRFSHENENAHPGFYQVFLDDYEVEVKLTSSLRAGYHQYKYANLKNRQILFDLGNANNPVSDWHIEKEGDYAVKGFQRNGEQIIHFYATLNEGIEDLEVQDQGEERGYALLHLKNTDKEVVEMRIGLSFVSIENARLNLSNEIASRSFDEVKEEAEKTWEALLSKVQVKGGTEKQTEMLYSSLYRAFLWPALRSDSNGEFKDVKGEVVKADFNYYTKPSLWDTYRNKLVLLTLLAPEVTNDVIRSLQDIGEKTGFIPTFFHGDHAVPFIAGAYKRGIKDFDLSKVYELLLRNANVEGGTRPHITEYIDHGYIATPEIDRPHVETKAKAGVSKTLEYAYDDYSLAQIAKMLEDTGNYEKLMSRSENYRNVFDPESKFMRGKLETGEWVKNFDPQYPYYEYMFREANAWQLSFFVPHNMEGLIKLYGGVSAFESKLDSLFTTPWNPNHIARNVSSFIGQYCVGNQPDHEAPFSYYFIDKPEKSQQIIDSILNNYYGVGEYGLSLPGMDDAGEMSSWYVFSALGLYPFSPADDKYLVTVPLFDEVKWDIGAGKELIVINPEKGRELKGIRVDDEELSGYFVTHQLFSEGGKVELVTE</sequence>
<dbReference type="InterPro" id="IPR008928">
    <property type="entry name" value="6-hairpin_glycosidase_sf"/>
</dbReference>
<organism evidence="6 7">
    <name type="scientific">Marivirga lumbricoides</name>
    <dbReference type="NCBI Taxonomy" id="1046115"/>
    <lineage>
        <taxon>Bacteria</taxon>
        <taxon>Pseudomonadati</taxon>
        <taxon>Bacteroidota</taxon>
        <taxon>Cytophagia</taxon>
        <taxon>Cytophagales</taxon>
        <taxon>Marivirgaceae</taxon>
        <taxon>Marivirga</taxon>
    </lineage>
</organism>